<evidence type="ECO:0000256" key="2">
    <source>
        <dbReference type="ARBA" id="ARBA00022723"/>
    </source>
</evidence>
<dbReference type="Proteomes" id="UP000198773">
    <property type="component" value="Unassembled WGS sequence"/>
</dbReference>
<keyword evidence="3" id="KW-0862">Zinc</keyword>
<evidence type="ECO:0000256" key="1">
    <source>
        <dbReference type="ARBA" id="ARBA00005495"/>
    </source>
</evidence>
<feature type="domain" description="CENP-V/GFA" evidence="5">
    <location>
        <begin position="1"/>
        <end position="104"/>
    </location>
</feature>
<dbReference type="PROSITE" id="PS51891">
    <property type="entry name" value="CENP_V_GFA"/>
    <property type="match status" value="1"/>
</dbReference>
<organism evidence="6 7">
    <name type="scientific">Alkalimonas amylolytica</name>
    <dbReference type="NCBI Taxonomy" id="152573"/>
    <lineage>
        <taxon>Bacteria</taxon>
        <taxon>Pseudomonadati</taxon>
        <taxon>Pseudomonadota</taxon>
        <taxon>Gammaproteobacteria</taxon>
        <taxon>Alkalimonas</taxon>
    </lineage>
</organism>
<reference evidence="6 7" key="1">
    <citation type="submission" date="2016-10" db="EMBL/GenBank/DDBJ databases">
        <authorList>
            <person name="de Groot N.N."/>
        </authorList>
    </citation>
    <scope>NUCLEOTIDE SEQUENCE [LARGE SCALE GENOMIC DNA]</scope>
    <source>
        <strain evidence="6 7">CGMCC 1.3430</strain>
    </source>
</reference>
<dbReference type="Pfam" id="PF04828">
    <property type="entry name" value="GFA"/>
    <property type="match status" value="1"/>
</dbReference>
<proteinExistence type="inferred from homology"/>
<evidence type="ECO:0000259" key="5">
    <source>
        <dbReference type="PROSITE" id="PS51891"/>
    </source>
</evidence>
<dbReference type="GO" id="GO:0016846">
    <property type="term" value="F:carbon-sulfur lyase activity"/>
    <property type="evidence" value="ECO:0007669"/>
    <property type="project" value="InterPro"/>
</dbReference>
<dbReference type="InterPro" id="IPR011057">
    <property type="entry name" value="Mss4-like_sf"/>
</dbReference>
<dbReference type="Gene3D" id="3.90.1590.10">
    <property type="entry name" value="glutathione-dependent formaldehyde- activating enzyme (gfa)"/>
    <property type="match status" value="1"/>
</dbReference>
<dbReference type="PANTHER" id="PTHR33337:SF40">
    <property type="entry name" value="CENP-V_GFA DOMAIN-CONTAINING PROTEIN-RELATED"/>
    <property type="match status" value="1"/>
</dbReference>
<dbReference type="PANTHER" id="PTHR33337">
    <property type="entry name" value="GFA DOMAIN-CONTAINING PROTEIN"/>
    <property type="match status" value="1"/>
</dbReference>
<evidence type="ECO:0000256" key="3">
    <source>
        <dbReference type="ARBA" id="ARBA00022833"/>
    </source>
</evidence>
<name>A0A1H4EUE2_ALKAM</name>
<dbReference type="EMBL" id="FNRM01000008">
    <property type="protein sequence ID" value="SEA88619.1"/>
    <property type="molecule type" value="Genomic_DNA"/>
</dbReference>
<keyword evidence="4" id="KW-0456">Lyase</keyword>
<comment type="similarity">
    <text evidence="1">Belongs to the Gfa family.</text>
</comment>
<keyword evidence="7" id="KW-1185">Reference proteome</keyword>
<gene>
    <name evidence="6" type="ORF">SAMN04488051_1082</name>
</gene>
<dbReference type="RefSeq" id="WP_091344149.1">
    <property type="nucleotide sequence ID" value="NZ_FNRM01000008.1"/>
</dbReference>
<accession>A0A1H4EUE2</accession>
<dbReference type="InterPro" id="IPR006913">
    <property type="entry name" value="CENP-V/GFA"/>
</dbReference>
<protein>
    <submittedName>
        <fullName evidence="6">Uncharacterized conserved protein</fullName>
    </submittedName>
</protein>
<sequence>MEGTCNCKSVQFSSSDEIRAIVNCHCNLCRKMNGSAFSTYAVVPSEGFILKSGSLKTVQVSENASKSFCEHCGTPIYNQNPKLAGLKILYLGSIDKAPDLKPAINIYCESQLQWVNQLATLPNFEQGVV</sequence>
<dbReference type="AlphaFoldDB" id="A0A1H4EUE2"/>
<dbReference type="GO" id="GO:0046872">
    <property type="term" value="F:metal ion binding"/>
    <property type="evidence" value="ECO:0007669"/>
    <property type="project" value="UniProtKB-KW"/>
</dbReference>
<dbReference type="SUPFAM" id="SSF51316">
    <property type="entry name" value="Mss4-like"/>
    <property type="match status" value="1"/>
</dbReference>
<evidence type="ECO:0000256" key="4">
    <source>
        <dbReference type="ARBA" id="ARBA00023239"/>
    </source>
</evidence>
<evidence type="ECO:0000313" key="6">
    <source>
        <dbReference type="EMBL" id="SEA88619.1"/>
    </source>
</evidence>
<keyword evidence="2" id="KW-0479">Metal-binding</keyword>
<dbReference type="OrthoDB" id="4188830at2"/>
<dbReference type="STRING" id="152573.SAMN04488051_1082"/>
<evidence type="ECO:0000313" key="7">
    <source>
        <dbReference type="Proteomes" id="UP000198773"/>
    </source>
</evidence>